<keyword evidence="2 5" id="KW-0812">Transmembrane</keyword>
<dbReference type="Pfam" id="PF04932">
    <property type="entry name" value="Wzy_C"/>
    <property type="match status" value="1"/>
</dbReference>
<keyword evidence="4 5" id="KW-0472">Membrane</keyword>
<dbReference type="Proteomes" id="UP000283341">
    <property type="component" value="Unassembled WGS sequence"/>
</dbReference>
<feature type="transmembrane region" description="Helical" evidence="5">
    <location>
        <begin position="229"/>
        <end position="246"/>
    </location>
</feature>
<feature type="transmembrane region" description="Helical" evidence="5">
    <location>
        <begin position="171"/>
        <end position="192"/>
    </location>
</feature>
<evidence type="ECO:0000313" key="7">
    <source>
        <dbReference type="EMBL" id="RGS34404.1"/>
    </source>
</evidence>
<accession>A0A412IC43</accession>
<dbReference type="RefSeq" id="WP_118403378.1">
    <property type="nucleotide sequence ID" value="NZ_JADNFX010000030.1"/>
</dbReference>
<feature type="transmembrane region" description="Helical" evidence="5">
    <location>
        <begin position="34"/>
        <end position="51"/>
    </location>
</feature>
<dbReference type="PROSITE" id="PS51257">
    <property type="entry name" value="PROKAR_LIPOPROTEIN"/>
    <property type="match status" value="1"/>
</dbReference>
<evidence type="ECO:0000259" key="6">
    <source>
        <dbReference type="Pfam" id="PF04932"/>
    </source>
</evidence>
<name>A0A412IC43_9BACE</name>
<feature type="transmembrane region" description="Helical" evidence="5">
    <location>
        <begin position="112"/>
        <end position="129"/>
    </location>
</feature>
<dbReference type="InterPro" id="IPR007016">
    <property type="entry name" value="O-antigen_ligase-rel_domated"/>
</dbReference>
<dbReference type="GO" id="GO:0016874">
    <property type="term" value="F:ligase activity"/>
    <property type="evidence" value="ECO:0007669"/>
    <property type="project" value="UniProtKB-KW"/>
</dbReference>
<feature type="transmembrane region" description="Helical" evidence="5">
    <location>
        <begin position="253"/>
        <end position="268"/>
    </location>
</feature>
<reference evidence="7 8" key="1">
    <citation type="submission" date="2018-08" db="EMBL/GenBank/DDBJ databases">
        <title>A genome reference for cultivated species of the human gut microbiota.</title>
        <authorList>
            <person name="Zou Y."/>
            <person name="Xue W."/>
            <person name="Luo G."/>
        </authorList>
    </citation>
    <scope>NUCLEOTIDE SEQUENCE [LARGE SCALE GENOMIC DNA]</scope>
    <source>
        <strain evidence="7 8">AF22-3AC</strain>
    </source>
</reference>
<evidence type="ECO:0000256" key="4">
    <source>
        <dbReference type="ARBA" id="ARBA00023136"/>
    </source>
</evidence>
<keyword evidence="7" id="KW-0436">Ligase</keyword>
<dbReference type="PANTHER" id="PTHR37422:SF13">
    <property type="entry name" value="LIPOPOLYSACCHARIDE BIOSYNTHESIS PROTEIN PA4999-RELATED"/>
    <property type="match status" value="1"/>
</dbReference>
<feature type="transmembrane region" description="Helical" evidence="5">
    <location>
        <begin position="297"/>
        <end position="315"/>
    </location>
</feature>
<evidence type="ECO:0000313" key="8">
    <source>
        <dbReference type="Proteomes" id="UP000283341"/>
    </source>
</evidence>
<feature type="transmembrane region" description="Helical" evidence="5">
    <location>
        <begin position="450"/>
        <end position="469"/>
    </location>
</feature>
<organism evidence="7 8">
    <name type="scientific">Bacteroides cellulosilyticus</name>
    <dbReference type="NCBI Taxonomy" id="246787"/>
    <lineage>
        <taxon>Bacteria</taxon>
        <taxon>Pseudomonadati</taxon>
        <taxon>Bacteroidota</taxon>
        <taxon>Bacteroidia</taxon>
        <taxon>Bacteroidales</taxon>
        <taxon>Bacteroidaceae</taxon>
        <taxon>Bacteroides</taxon>
    </lineage>
</organism>
<dbReference type="GO" id="GO:0016020">
    <property type="term" value="C:membrane"/>
    <property type="evidence" value="ECO:0007669"/>
    <property type="project" value="UniProtKB-SubCell"/>
</dbReference>
<feature type="transmembrane region" description="Helical" evidence="5">
    <location>
        <begin position="12"/>
        <end position="28"/>
    </location>
</feature>
<feature type="domain" description="O-antigen ligase-related" evidence="6">
    <location>
        <begin position="259"/>
        <end position="400"/>
    </location>
</feature>
<protein>
    <submittedName>
        <fullName evidence="7">O-antigen ligase domain-containing protein</fullName>
    </submittedName>
</protein>
<dbReference type="PANTHER" id="PTHR37422">
    <property type="entry name" value="TEICHURONIC ACID BIOSYNTHESIS PROTEIN TUAE"/>
    <property type="match status" value="1"/>
</dbReference>
<evidence type="ECO:0000256" key="2">
    <source>
        <dbReference type="ARBA" id="ARBA00022692"/>
    </source>
</evidence>
<evidence type="ECO:0000256" key="3">
    <source>
        <dbReference type="ARBA" id="ARBA00022989"/>
    </source>
</evidence>
<dbReference type="EMBL" id="QRVJ01000022">
    <property type="protein sequence ID" value="RGS34404.1"/>
    <property type="molecule type" value="Genomic_DNA"/>
</dbReference>
<feature type="transmembrane region" description="Helical" evidence="5">
    <location>
        <begin position="58"/>
        <end position="76"/>
    </location>
</feature>
<evidence type="ECO:0000256" key="5">
    <source>
        <dbReference type="SAM" id="Phobius"/>
    </source>
</evidence>
<comment type="caution">
    <text evidence="7">The sequence shown here is derived from an EMBL/GenBank/DDBJ whole genome shotgun (WGS) entry which is preliminary data.</text>
</comment>
<gene>
    <name evidence="7" type="ORF">DWX97_19600</name>
</gene>
<dbReference type="AlphaFoldDB" id="A0A412IC43"/>
<feature type="transmembrane region" description="Helical" evidence="5">
    <location>
        <begin position="88"/>
        <end position="105"/>
    </location>
</feature>
<feature type="transmembrane region" description="Helical" evidence="5">
    <location>
        <begin position="141"/>
        <end position="162"/>
    </location>
</feature>
<proteinExistence type="predicted"/>
<sequence length="485" mass="55194">MIAGQRISPQAVTMVLLPIGLACIVYYVMHSSMINFFTICLIPFFILLLILSIRKPAICIYILFAFNYFFMPWYRYSEGSGLSVWSDILWWMALIIIIINSVIYNNIPWKRAFNLLTIGGAIWAVYTAAEVANPSAVTEAWIFSRNLIYNTLLVSLLTVLLITSYKQVHRLLIMLSIFSLIAVIKTLIQRYIGFDDTEMTWLMESEAYKTHLLPQGIRYFSIFSDAGNFGSNMGFIATIYTIMAIFTRNRNLKIYYFFVALSSTYAMFMSGTRGAIFVPLGGLLLFSLISKNIKLMFFSGILGICIYIFFAHTYIGESHQMISRMRTAFRPSKDASFNVRMENQKQLAEYMKYKPFGEGLGLGGVEARKYAIRLTTQIPNDSTYVKIWTETGIIGIILYLGIYISSLVWGCYLIMFKIKNKELQGLLTAIACGIFGMMVSAYGNAFFTQFPSAILIIIFLAILQNGRYIDENLVKNKKNINSSIN</sequence>
<feature type="transmembrane region" description="Helical" evidence="5">
    <location>
        <begin position="393"/>
        <end position="414"/>
    </location>
</feature>
<dbReference type="InterPro" id="IPR051533">
    <property type="entry name" value="WaaL-like"/>
</dbReference>
<comment type="subcellular location">
    <subcellularLocation>
        <location evidence="1">Membrane</location>
        <topology evidence="1">Multi-pass membrane protein</topology>
    </subcellularLocation>
</comment>
<evidence type="ECO:0000256" key="1">
    <source>
        <dbReference type="ARBA" id="ARBA00004141"/>
    </source>
</evidence>
<keyword evidence="3 5" id="KW-1133">Transmembrane helix</keyword>